<feature type="region of interest" description="Disordered" evidence="1">
    <location>
        <begin position="416"/>
        <end position="438"/>
    </location>
</feature>
<protein>
    <submittedName>
        <fullName evidence="3">Swt1 family HEPN domain-containing protein</fullName>
    </submittedName>
</protein>
<dbReference type="Pfam" id="PF18731">
    <property type="entry name" value="HEPN_Swt1"/>
    <property type="match status" value="1"/>
</dbReference>
<dbReference type="Pfam" id="PF04465">
    <property type="entry name" value="DUF499"/>
    <property type="match status" value="1"/>
</dbReference>
<evidence type="ECO:0000313" key="3">
    <source>
        <dbReference type="EMBL" id="GAA4891321.1"/>
    </source>
</evidence>
<evidence type="ECO:0000259" key="2">
    <source>
        <dbReference type="Pfam" id="PF18731"/>
    </source>
</evidence>
<dbReference type="InterPro" id="IPR007555">
    <property type="entry name" value="DUF499"/>
</dbReference>
<organism evidence="3 4">
    <name type="scientific">Tessaracoccus lubricantis</name>
    <dbReference type="NCBI Taxonomy" id="545543"/>
    <lineage>
        <taxon>Bacteria</taxon>
        <taxon>Bacillati</taxon>
        <taxon>Actinomycetota</taxon>
        <taxon>Actinomycetes</taxon>
        <taxon>Propionibacteriales</taxon>
        <taxon>Propionibacteriaceae</taxon>
        <taxon>Tessaracoccus</taxon>
    </lineage>
</organism>
<proteinExistence type="predicted"/>
<feature type="compositionally biased region" description="Basic and acidic residues" evidence="1">
    <location>
        <begin position="418"/>
        <end position="438"/>
    </location>
</feature>
<dbReference type="EMBL" id="BAABLV010000008">
    <property type="protein sequence ID" value="GAA4891321.1"/>
    <property type="molecule type" value="Genomic_DNA"/>
</dbReference>
<comment type="caution">
    <text evidence="3">The sequence shown here is derived from an EMBL/GenBank/DDBJ whole genome shotgun (WGS) entry which is preliminary data.</text>
</comment>
<accession>A0ABP9F2A8</accession>
<keyword evidence="4" id="KW-1185">Reference proteome</keyword>
<name>A0ABP9F2A8_9ACTN</name>
<dbReference type="Proteomes" id="UP001501521">
    <property type="component" value="Unassembled WGS sequence"/>
</dbReference>
<gene>
    <name evidence="3" type="ORF">GCM10025789_05190</name>
</gene>
<evidence type="ECO:0000313" key="4">
    <source>
        <dbReference type="Proteomes" id="UP001501521"/>
    </source>
</evidence>
<evidence type="ECO:0000256" key="1">
    <source>
        <dbReference type="SAM" id="MobiDB-lite"/>
    </source>
</evidence>
<sequence>MQREKEDTVALSNRELIGRLIEELGQPLNDYLSAVLGPRWIEIVRTNEVQAGIGGAGKAYNPLDPQEQLKVIGMRQREISRQSGHGVVSYASELRAVRNDWAHMNSVSTPNALRALDTGARLLADIGAKAAAERVRRYHDDLNRRAVQSADQKVLAQEANIPASQGLKPWREVLRPHEDVASGRFRSSEFAADLYKVAKEPAAVPDYSDPAKFFARTYLTEGLRDLIGRAVGRLSGDANASPVINLQTNFGGGKTHSMLALWHLAAGESLDVFPQELQELLTSSGYVKDGEVLKARRAALVGQHIAPQQPSIKEDGTQVNTLWGELAWQLGGREAFELVAAADASGTSPGEGLHTLLARYSPCVILVDEWVAYARQLFGKEDLVGGTFDTQFTFAQQLTEVAKSTPGVMLAISIPASHDGDDRESGHNEEVGGRHGQEALKRLQNVVRRVADQWRPASAEESYHIVRQRLFEQPDANSQATINATARAFVEFYTRHGAEFPKEARDMRYEERIRQTYPIHPEVFDRLYEDWSALERFQRTRGVLRLMNAVIHALWASGDQSPMILPGSVPLYDNNVNSELTQYLSDSWKAVIDADVDGEGSQPWKIDSEKPLLGQRQLTKRLARTVFFGAAPTHGTAQKGLEAQRVFLGVATPGDTPGNFHSAMCNLADRATYFYSANGRYWYDLQANITRRAKDQAERLHPEDVWAEIVRRLTLTERATGAVARVHVCPEDSSDVLDTDEARLVILHPKVTHTKNSKGSDAMEAAQKITTSHGSGMRTYRNMLVYLAADAGSMENLDAGVRDFLGWSYVLDHAADLDLTHNQKQQADDKRRAADATVADRLRLTYTWGLIPEQADGAAPFTISELRIDGAAAASLTERLVKKLGTEDLLRGSQSATAVRMVLDRYPQLWSDGHVRVGALWDLYARYPYLHRLRDQQVFLDSLTDLAELTWESDAFALAADYSDGRYSGLVLPTDSRPASVTSNTLIVKPQLALEQRANEQRPAPELIGPGPVVGPGPDHTSGGTAAVPEKVLRRYFGAKTLSGSNAAMEFATLSREVLAHLVGDTSTEVRIRVEIEAERPEGFGDTTVRTVSENANALKFDDSGFEQQ</sequence>
<dbReference type="RefSeq" id="WP_345578535.1">
    <property type="nucleotide sequence ID" value="NZ_BAABLV010000008.1"/>
</dbReference>
<feature type="domain" description="Swt1-like HEPN" evidence="2">
    <location>
        <begin position="20"/>
        <end position="127"/>
    </location>
</feature>
<dbReference type="InterPro" id="IPR041650">
    <property type="entry name" value="HEPN_Swt1"/>
</dbReference>
<reference evidence="4" key="1">
    <citation type="journal article" date="2019" name="Int. J. Syst. Evol. Microbiol.">
        <title>The Global Catalogue of Microorganisms (GCM) 10K type strain sequencing project: providing services to taxonomists for standard genome sequencing and annotation.</title>
        <authorList>
            <consortium name="The Broad Institute Genomics Platform"/>
            <consortium name="The Broad Institute Genome Sequencing Center for Infectious Disease"/>
            <person name="Wu L."/>
            <person name="Ma J."/>
        </authorList>
    </citation>
    <scope>NUCLEOTIDE SEQUENCE [LARGE SCALE GENOMIC DNA]</scope>
    <source>
        <strain evidence="4">JCM 19125</strain>
    </source>
</reference>